<sequence>VHFREDAARNRKDNGPQNIAFLRKIALNLLRSHPDKASIRRKIKKAGWDDQFLTSLIAHMR</sequence>
<evidence type="ECO:0000313" key="1">
    <source>
        <dbReference type="EMBL" id="MQW34768.1"/>
    </source>
</evidence>
<proteinExistence type="predicted"/>
<name>A0AAW9TSJ6_RHIML</name>
<dbReference type="AlphaFoldDB" id="A0AAW9TSJ6"/>
<gene>
    <name evidence="1" type="ORF">GHK53_18650</name>
</gene>
<dbReference type="InterPro" id="IPR051698">
    <property type="entry name" value="Transposase_11-like"/>
</dbReference>
<feature type="non-terminal residue" evidence="1">
    <location>
        <position position="1"/>
    </location>
</feature>
<dbReference type="PANTHER" id="PTHR30298">
    <property type="entry name" value="H REPEAT-ASSOCIATED PREDICTED TRANSPOSASE"/>
    <property type="match status" value="1"/>
</dbReference>
<evidence type="ECO:0000313" key="2">
    <source>
        <dbReference type="Proteomes" id="UP000429484"/>
    </source>
</evidence>
<accession>A0AAW9TSJ6</accession>
<dbReference type="EMBL" id="WISR01000154">
    <property type="protein sequence ID" value="MQW34768.1"/>
    <property type="molecule type" value="Genomic_DNA"/>
</dbReference>
<dbReference type="PANTHER" id="PTHR30298:SF0">
    <property type="entry name" value="PROTEIN YBFL-RELATED"/>
    <property type="match status" value="1"/>
</dbReference>
<reference evidence="1 2" key="1">
    <citation type="journal article" date="2013" name="Genome Biol.">
        <title>Comparative genomics of the core and accessory genomes of 48 Sinorhizobium strains comprising five genospecies.</title>
        <authorList>
            <person name="Sugawara M."/>
            <person name="Epstein B."/>
            <person name="Badgley B.D."/>
            <person name="Unno T."/>
            <person name="Xu L."/>
            <person name="Reese J."/>
            <person name="Gyaneshwar P."/>
            <person name="Denny R."/>
            <person name="Mudge J."/>
            <person name="Bharti A.K."/>
            <person name="Farmer A.D."/>
            <person name="May G.D."/>
            <person name="Woodward J.E."/>
            <person name="Medigue C."/>
            <person name="Vallenet D."/>
            <person name="Lajus A."/>
            <person name="Rouy Z."/>
            <person name="Martinez-Vaz B."/>
            <person name="Tiffin P."/>
            <person name="Young N.D."/>
            <person name="Sadowsky M.J."/>
        </authorList>
    </citation>
    <scope>NUCLEOTIDE SEQUENCE [LARGE SCALE GENOMIC DNA]</scope>
    <source>
        <strain evidence="1 2">N6B1</strain>
    </source>
</reference>
<protein>
    <submittedName>
        <fullName evidence="1">ISAs1 family transposase</fullName>
    </submittedName>
</protein>
<dbReference type="Proteomes" id="UP000429484">
    <property type="component" value="Unassembled WGS sequence"/>
</dbReference>
<organism evidence="1 2">
    <name type="scientific">Rhizobium meliloti</name>
    <name type="common">Ensifer meliloti</name>
    <name type="synonym">Sinorhizobium meliloti</name>
    <dbReference type="NCBI Taxonomy" id="382"/>
    <lineage>
        <taxon>Bacteria</taxon>
        <taxon>Pseudomonadati</taxon>
        <taxon>Pseudomonadota</taxon>
        <taxon>Alphaproteobacteria</taxon>
        <taxon>Hyphomicrobiales</taxon>
        <taxon>Rhizobiaceae</taxon>
        <taxon>Sinorhizobium/Ensifer group</taxon>
        <taxon>Sinorhizobium</taxon>
    </lineage>
</organism>
<comment type="caution">
    <text evidence="1">The sequence shown here is derived from an EMBL/GenBank/DDBJ whole genome shotgun (WGS) entry which is preliminary data.</text>
</comment>